<dbReference type="GO" id="GO:0003676">
    <property type="term" value="F:nucleic acid binding"/>
    <property type="evidence" value="ECO:0007669"/>
    <property type="project" value="InterPro"/>
</dbReference>
<dbReference type="PANTHER" id="PTHR10642:SF26">
    <property type="entry name" value="RIBONUCLEASE H1"/>
    <property type="match status" value="1"/>
</dbReference>
<dbReference type="InterPro" id="IPR012337">
    <property type="entry name" value="RNaseH-like_sf"/>
</dbReference>
<feature type="binding site" evidence="11">
    <location>
        <position position="11"/>
    </location>
    <ligand>
        <name>Mg(2+)</name>
        <dbReference type="ChEBI" id="CHEBI:18420"/>
        <label>1</label>
    </ligand>
</feature>
<dbReference type="Pfam" id="PF00075">
    <property type="entry name" value="RNase_H"/>
    <property type="match status" value="1"/>
</dbReference>
<sequence length="155" mass="17340">MSLPLVHIYCDGACSPNPGLGGWGAILIAPERKDYRKELQGSEADSTNNRMELTAALVALKALKLPCRVQVFTDSKYVCNAFAEKWLDTWQANGWRTSGKKPVSNADLWRELLEAVRAHQVTWHWVRGHSDDVENNRADALAVAARLELAARLER</sequence>
<comment type="function">
    <text evidence="2 11">Endonuclease that specifically degrades the RNA of RNA-DNA hybrids.</text>
</comment>
<protein>
    <recommendedName>
        <fullName evidence="5 11">Ribonuclease H</fullName>
        <shortName evidence="11">RNase H</shortName>
        <ecNumber evidence="5 11">3.1.26.4</ecNumber>
    </recommendedName>
</protein>
<dbReference type="GO" id="GO:0043137">
    <property type="term" value="P:DNA replication, removal of RNA primer"/>
    <property type="evidence" value="ECO:0007669"/>
    <property type="project" value="TreeGrafter"/>
</dbReference>
<dbReference type="GO" id="GO:0005737">
    <property type="term" value="C:cytoplasm"/>
    <property type="evidence" value="ECO:0007669"/>
    <property type="project" value="UniProtKB-SubCell"/>
</dbReference>
<evidence type="ECO:0000256" key="3">
    <source>
        <dbReference type="ARBA" id="ARBA00005300"/>
    </source>
</evidence>
<comment type="subunit">
    <text evidence="4 11">Monomer.</text>
</comment>
<dbReference type="RefSeq" id="WP_120523566.1">
    <property type="nucleotide sequence ID" value="NZ_JABFJV010000061.1"/>
</dbReference>
<feature type="binding site" evidence="11">
    <location>
        <position position="11"/>
    </location>
    <ligand>
        <name>Mg(2+)</name>
        <dbReference type="ChEBI" id="CHEBI:18420"/>
        <label>2</label>
    </ligand>
</feature>
<name>A0A3A8IH16_9BACT</name>
<feature type="domain" description="RNase H type-1" evidence="12">
    <location>
        <begin position="2"/>
        <end position="147"/>
    </location>
</feature>
<feature type="binding site" evidence="11">
    <location>
        <position position="74"/>
    </location>
    <ligand>
        <name>Mg(2+)</name>
        <dbReference type="ChEBI" id="CHEBI:18420"/>
        <label>1</label>
    </ligand>
</feature>
<dbReference type="PANTHER" id="PTHR10642">
    <property type="entry name" value="RIBONUCLEASE H1"/>
    <property type="match status" value="1"/>
</dbReference>
<keyword evidence="7 11" id="KW-0479">Metal-binding</keyword>
<evidence type="ECO:0000256" key="10">
    <source>
        <dbReference type="ARBA" id="ARBA00022842"/>
    </source>
</evidence>
<evidence type="ECO:0000256" key="11">
    <source>
        <dbReference type="HAMAP-Rule" id="MF_00042"/>
    </source>
</evidence>
<reference evidence="13 14" key="1">
    <citation type="submission" date="2020-05" db="EMBL/GenBank/DDBJ databases">
        <authorList>
            <person name="Whitworth D."/>
        </authorList>
    </citation>
    <scope>NUCLEOTIDE SEQUENCE [LARGE SCALE GENOMIC DNA]</scope>
    <source>
        <strain evidence="13 14">AB043B</strain>
    </source>
</reference>
<keyword evidence="11" id="KW-0963">Cytoplasm</keyword>
<dbReference type="OrthoDB" id="7845843at2"/>
<accession>A0A3A8IH16</accession>
<keyword evidence="8 11" id="KW-0255">Endonuclease</keyword>
<evidence type="ECO:0000313" key="14">
    <source>
        <dbReference type="Proteomes" id="UP000563426"/>
    </source>
</evidence>
<evidence type="ECO:0000256" key="2">
    <source>
        <dbReference type="ARBA" id="ARBA00004065"/>
    </source>
</evidence>
<dbReference type="InterPro" id="IPR036397">
    <property type="entry name" value="RNaseH_sf"/>
</dbReference>
<evidence type="ECO:0000256" key="9">
    <source>
        <dbReference type="ARBA" id="ARBA00022801"/>
    </source>
</evidence>
<evidence type="ECO:0000256" key="4">
    <source>
        <dbReference type="ARBA" id="ARBA00011245"/>
    </source>
</evidence>
<feature type="binding site" evidence="11">
    <location>
        <position position="52"/>
    </location>
    <ligand>
        <name>Mg(2+)</name>
        <dbReference type="ChEBI" id="CHEBI:18420"/>
        <label>1</label>
    </ligand>
</feature>
<comment type="cofactor">
    <cofactor evidence="11">
        <name>Mg(2+)</name>
        <dbReference type="ChEBI" id="CHEBI:18420"/>
    </cofactor>
    <text evidence="11">Binds 1 Mg(2+) ion per subunit. May bind a second metal ion at a regulatory site, or after substrate binding.</text>
</comment>
<dbReference type="EMBL" id="JABFJV010000061">
    <property type="protein sequence ID" value="NOK34164.1"/>
    <property type="molecule type" value="Genomic_DNA"/>
</dbReference>
<dbReference type="InterPro" id="IPR022892">
    <property type="entry name" value="RNaseHI"/>
</dbReference>
<keyword evidence="14" id="KW-1185">Reference proteome</keyword>
<evidence type="ECO:0000256" key="6">
    <source>
        <dbReference type="ARBA" id="ARBA00022722"/>
    </source>
</evidence>
<comment type="catalytic activity">
    <reaction evidence="1 11">
        <text>Endonucleolytic cleavage to 5'-phosphomonoester.</text>
        <dbReference type="EC" id="3.1.26.4"/>
    </reaction>
</comment>
<evidence type="ECO:0000313" key="13">
    <source>
        <dbReference type="EMBL" id="NOK34164.1"/>
    </source>
</evidence>
<evidence type="ECO:0000259" key="12">
    <source>
        <dbReference type="PROSITE" id="PS50879"/>
    </source>
</evidence>
<dbReference type="EC" id="3.1.26.4" evidence="5 11"/>
<keyword evidence="9 11" id="KW-0378">Hydrolase</keyword>
<dbReference type="Gene3D" id="3.30.420.10">
    <property type="entry name" value="Ribonuclease H-like superfamily/Ribonuclease H"/>
    <property type="match status" value="1"/>
</dbReference>
<evidence type="ECO:0000256" key="8">
    <source>
        <dbReference type="ARBA" id="ARBA00022759"/>
    </source>
</evidence>
<dbReference type="CDD" id="cd09278">
    <property type="entry name" value="RNase_HI_prokaryote_like"/>
    <property type="match status" value="1"/>
</dbReference>
<keyword evidence="6 11" id="KW-0540">Nuclease</keyword>
<dbReference type="GO" id="GO:0000287">
    <property type="term" value="F:magnesium ion binding"/>
    <property type="evidence" value="ECO:0007669"/>
    <property type="project" value="UniProtKB-UniRule"/>
</dbReference>
<dbReference type="SUPFAM" id="SSF53098">
    <property type="entry name" value="Ribonuclease H-like"/>
    <property type="match status" value="1"/>
</dbReference>
<comment type="subcellular location">
    <subcellularLocation>
        <location evidence="11">Cytoplasm</location>
    </subcellularLocation>
</comment>
<comment type="caution">
    <text evidence="13">The sequence shown here is derived from an EMBL/GenBank/DDBJ whole genome shotgun (WGS) entry which is preliminary data.</text>
</comment>
<dbReference type="InterPro" id="IPR050092">
    <property type="entry name" value="RNase_H"/>
</dbReference>
<evidence type="ECO:0000256" key="5">
    <source>
        <dbReference type="ARBA" id="ARBA00012180"/>
    </source>
</evidence>
<dbReference type="NCBIfam" id="NF001236">
    <property type="entry name" value="PRK00203.1"/>
    <property type="match status" value="1"/>
</dbReference>
<proteinExistence type="inferred from homology"/>
<dbReference type="PROSITE" id="PS50879">
    <property type="entry name" value="RNASE_H_1"/>
    <property type="match status" value="1"/>
</dbReference>
<dbReference type="GO" id="GO:0004523">
    <property type="term" value="F:RNA-DNA hybrid ribonuclease activity"/>
    <property type="evidence" value="ECO:0007669"/>
    <property type="project" value="UniProtKB-UniRule"/>
</dbReference>
<evidence type="ECO:0000256" key="7">
    <source>
        <dbReference type="ARBA" id="ARBA00022723"/>
    </source>
</evidence>
<dbReference type="InterPro" id="IPR002156">
    <property type="entry name" value="RNaseH_domain"/>
</dbReference>
<gene>
    <name evidence="11 13" type="primary">rnhA</name>
    <name evidence="13" type="ORF">HMI49_13260</name>
</gene>
<dbReference type="Proteomes" id="UP000563426">
    <property type="component" value="Unassembled WGS sequence"/>
</dbReference>
<feature type="binding site" evidence="11">
    <location>
        <position position="139"/>
    </location>
    <ligand>
        <name>Mg(2+)</name>
        <dbReference type="ChEBI" id="CHEBI:18420"/>
        <label>2</label>
    </ligand>
</feature>
<evidence type="ECO:0000256" key="1">
    <source>
        <dbReference type="ARBA" id="ARBA00000077"/>
    </source>
</evidence>
<dbReference type="AlphaFoldDB" id="A0A3A8IH16"/>
<dbReference type="HAMAP" id="MF_00042">
    <property type="entry name" value="RNase_H"/>
    <property type="match status" value="1"/>
</dbReference>
<keyword evidence="10 11" id="KW-0460">Magnesium</keyword>
<dbReference type="FunFam" id="3.30.420.10:FF:000089">
    <property type="entry name" value="Ribonuclease H"/>
    <property type="match status" value="1"/>
</dbReference>
<comment type="similarity">
    <text evidence="3 11">Belongs to the RNase H family.</text>
</comment>
<organism evidence="13 14">
    <name type="scientific">Corallococcus exercitus</name>
    <dbReference type="NCBI Taxonomy" id="2316736"/>
    <lineage>
        <taxon>Bacteria</taxon>
        <taxon>Pseudomonadati</taxon>
        <taxon>Myxococcota</taxon>
        <taxon>Myxococcia</taxon>
        <taxon>Myxococcales</taxon>
        <taxon>Cystobacterineae</taxon>
        <taxon>Myxococcaceae</taxon>
        <taxon>Corallococcus</taxon>
    </lineage>
</organism>